<dbReference type="PANTHER" id="PTHR10380">
    <property type="entry name" value="CUTICLE PROTEIN"/>
    <property type="match status" value="1"/>
</dbReference>
<dbReference type="InterPro" id="IPR050468">
    <property type="entry name" value="Cuticle_Struct_Prot"/>
</dbReference>
<dbReference type="GeneID" id="100570172"/>
<dbReference type="KEGG" id="api:100570172"/>
<dbReference type="EnsemblMetazoa" id="XM_003240933.4">
    <property type="protein sequence ID" value="XP_003240981.1"/>
    <property type="gene ID" value="LOC100570172"/>
</dbReference>
<protein>
    <submittedName>
        <fullName evidence="3">Uncharacterized protein</fullName>
    </submittedName>
</protein>
<dbReference type="GO" id="GO:0008010">
    <property type="term" value="F:structural constituent of chitin-based larval cuticle"/>
    <property type="evidence" value="ECO:0007669"/>
    <property type="project" value="TreeGrafter"/>
</dbReference>
<dbReference type="RefSeq" id="XP_003240981.1">
    <property type="nucleotide sequence ID" value="XM_003240933.3"/>
</dbReference>
<sequence>MNSGLFLFAAAVVAVVSGSAVYPVPVHHAPATTQYHSQDELGQYAYGYSGGPSSKHEQRTADGVTSGGYSYVDANGLVQSLAYVSDPVNGFRVSGTNLPADSNTAHHAALPVVHQAAVPSPYYLAAAAPAPLLAAAPAPLLAAAPAPLPVATSYSSVVHHAAAEPIVVKSPSYYVPAAHPLIKLAKPLTPASTSNVHYPEHAVLLAARKKRSAGLYPALASGYSAAPAHIVTVKHTEFAAPPAPIVHHLAAPSPYYLAAAPAPAPVATSYTSVVHHPEPAVAPVVAYAAPAPQVYAAPAPHAVYAAPAAHTVYAAPALAPTVAVAPVKSQFHAQDEHGQYTYGYTDGSSAKTETRYADGETKGTYSYVDDHGAVQAVHYSAGAEGFKAAGTNIPVHHV</sequence>
<reference evidence="3" key="2">
    <citation type="submission" date="2022-06" db="UniProtKB">
        <authorList>
            <consortium name="EnsemblMetazoa"/>
        </authorList>
    </citation>
    <scope>IDENTIFICATION</scope>
</reference>
<feature type="signal peptide" evidence="2">
    <location>
        <begin position="1"/>
        <end position="18"/>
    </location>
</feature>
<feature type="chain" id="PRO_5035862332" evidence="2">
    <location>
        <begin position="19"/>
        <end position="398"/>
    </location>
</feature>
<reference evidence="4" key="1">
    <citation type="submission" date="2010-06" db="EMBL/GenBank/DDBJ databases">
        <authorList>
            <person name="Jiang H."/>
            <person name="Abraham K."/>
            <person name="Ali S."/>
            <person name="Alsbrooks S.L."/>
            <person name="Anim B.N."/>
            <person name="Anosike U.S."/>
            <person name="Attaway T."/>
            <person name="Bandaranaike D.P."/>
            <person name="Battles P.K."/>
            <person name="Bell S.N."/>
            <person name="Bell A.V."/>
            <person name="Beltran B."/>
            <person name="Bickham C."/>
            <person name="Bustamante Y."/>
            <person name="Caleb T."/>
            <person name="Canada A."/>
            <person name="Cardenas V."/>
            <person name="Carter K."/>
            <person name="Chacko J."/>
            <person name="Chandrabose M.N."/>
            <person name="Chavez D."/>
            <person name="Chavez A."/>
            <person name="Chen L."/>
            <person name="Chu H.-S."/>
            <person name="Claassen K.J."/>
            <person name="Cockrell R."/>
            <person name="Collins M."/>
            <person name="Cooper J.A."/>
            <person name="Cree A."/>
            <person name="Curry S.M."/>
            <person name="Da Y."/>
            <person name="Dao M.D."/>
            <person name="Das B."/>
            <person name="Davila M.-L."/>
            <person name="Davy-Carroll L."/>
            <person name="Denson S."/>
            <person name="Dinh H."/>
            <person name="Ebong V.E."/>
            <person name="Edwards J.R."/>
            <person name="Egan A."/>
            <person name="El-Daye J."/>
            <person name="Escobedo L."/>
            <person name="Fernandez S."/>
            <person name="Fernando P.R."/>
            <person name="Flagg N."/>
            <person name="Forbes L.D."/>
            <person name="Fowler R.G."/>
            <person name="Fu Q."/>
            <person name="Gabisi R.A."/>
            <person name="Ganer J."/>
            <person name="Garbino Pronczuk A."/>
            <person name="Garcia R.M."/>
            <person name="Garner T."/>
            <person name="Garrett T.E."/>
            <person name="Gonzalez D.A."/>
            <person name="Hamid H."/>
            <person name="Hawkins E.S."/>
            <person name="Hirani K."/>
            <person name="Hogues M.E."/>
            <person name="Hollins B."/>
            <person name="Hsiao C.-H."/>
            <person name="Jabil R."/>
            <person name="James M.L."/>
            <person name="Jhangiani S.N."/>
            <person name="Johnson B."/>
            <person name="Johnson Q."/>
            <person name="Joshi V."/>
            <person name="Kalu J.B."/>
            <person name="Kam C."/>
            <person name="Kashfia A."/>
            <person name="Keebler J."/>
            <person name="Kisamo H."/>
            <person name="Kovar C.L."/>
            <person name="Lago L.A."/>
            <person name="Lai C.-Y."/>
            <person name="Laidlaw J."/>
            <person name="Lara F."/>
            <person name="Le T.-K."/>
            <person name="Lee S.L."/>
            <person name="Legall F.H."/>
            <person name="Lemon S.J."/>
            <person name="Lewis L.R."/>
            <person name="Li B."/>
            <person name="Liu Y."/>
            <person name="Liu Y.-S."/>
            <person name="Lopez J."/>
            <person name="Lozado R.J."/>
            <person name="Lu J."/>
            <person name="Madu R.C."/>
            <person name="Maheshwari M."/>
            <person name="Maheshwari R."/>
            <person name="Malloy K."/>
            <person name="Martinez E."/>
            <person name="Mathew T."/>
            <person name="Mercado I.C."/>
            <person name="Mercado C."/>
            <person name="Meyer B."/>
            <person name="Montgomery K."/>
            <person name="Morgan M.B."/>
            <person name="Munidasa M."/>
            <person name="Nazareth L.V."/>
            <person name="Nelson J."/>
            <person name="Ng B.M."/>
            <person name="Nguyen N.B."/>
            <person name="Nguyen P.Q."/>
            <person name="Nguyen T."/>
            <person name="Obregon M."/>
            <person name="Okwuonu G.O."/>
            <person name="Onwere C.G."/>
            <person name="Orozco G."/>
            <person name="Parra A."/>
            <person name="Patel S."/>
            <person name="Patil S."/>
            <person name="Perez A."/>
            <person name="Perez Y."/>
            <person name="Pham C."/>
            <person name="Primus E.L."/>
            <person name="Pu L.-L."/>
            <person name="Puazo M."/>
            <person name="Qin X."/>
            <person name="Quiroz J.B."/>
            <person name="Reese J."/>
            <person name="Richards S."/>
            <person name="Rives C.M."/>
            <person name="Robberts R."/>
            <person name="Ruiz S.J."/>
            <person name="Ruiz M.J."/>
            <person name="Santibanez J."/>
            <person name="Schneider B.W."/>
            <person name="Sisson I."/>
            <person name="Smith M."/>
            <person name="Sodergren E."/>
            <person name="Song X.-Z."/>
            <person name="Song B.B."/>
            <person name="Summersgill H."/>
            <person name="Thelus R."/>
            <person name="Thornton R.D."/>
            <person name="Trejos Z.Y."/>
            <person name="Usmani K."/>
            <person name="Vattathil S."/>
            <person name="Villasana D."/>
            <person name="Walker D.L."/>
            <person name="Wang S."/>
            <person name="Wang K."/>
            <person name="White C.S."/>
            <person name="Williams A.C."/>
            <person name="Williamson J."/>
            <person name="Wilson K."/>
            <person name="Woghiren I.O."/>
            <person name="Woodworth J.R."/>
            <person name="Worley K.C."/>
            <person name="Wright R.A."/>
            <person name="Wu W."/>
            <person name="Young L."/>
            <person name="Zhang L."/>
            <person name="Zhang J."/>
            <person name="Zhu Y."/>
            <person name="Muzny D.M."/>
            <person name="Weinstock G."/>
            <person name="Gibbs R.A."/>
        </authorList>
    </citation>
    <scope>NUCLEOTIDE SEQUENCE [LARGE SCALE GENOMIC DNA]</scope>
    <source>
        <strain evidence="4">LSR1</strain>
    </source>
</reference>
<name>A0A8R2A852_ACYPI</name>
<evidence type="ECO:0000313" key="4">
    <source>
        <dbReference type="Proteomes" id="UP000007819"/>
    </source>
</evidence>
<keyword evidence="2" id="KW-0732">Signal</keyword>
<dbReference type="GO" id="GO:0062129">
    <property type="term" value="C:chitin-based extracellular matrix"/>
    <property type="evidence" value="ECO:0007669"/>
    <property type="project" value="TreeGrafter"/>
</dbReference>
<keyword evidence="4" id="KW-1185">Reference proteome</keyword>
<dbReference type="Pfam" id="PF00379">
    <property type="entry name" value="Chitin_bind_4"/>
    <property type="match status" value="2"/>
</dbReference>
<dbReference type="PROSITE" id="PS51155">
    <property type="entry name" value="CHIT_BIND_RR_2"/>
    <property type="match status" value="2"/>
</dbReference>
<dbReference type="InterPro" id="IPR000618">
    <property type="entry name" value="Insect_cuticle"/>
</dbReference>
<evidence type="ECO:0000313" key="3">
    <source>
        <dbReference type="EnsemblMetazoa" id="XP_003240981.1"/>
    </source>
</evidence>
<evidence type="ECO:0000256" key="2">
    <source>
        <dbReference type="SAM" id="SignalP"/>
    </source>
</evidence>
<keyword evidence="1" id="KW-0193">Cuticle</keyword>
<accession>A0A8R2A852</accession>
<dbReference type="AlphaFoldDB" id="A0A8R2A852"/>
<dbReference type="Proteomes" id="UP000007819">
    <property type="component" value="Chromosome A2"/>
</dbReference>
<organism evidence="3 4">
    <name type="scientific">Acyrthosiphon pisum</name>
    <name type="common">Pea aphid</name>
    <dbReference type="NCBI Taxonomy" id="7029"/>
    <lineage>
        <taxon>Eukaryota</taxon>
        <taxon>Metazoa</taxon>
        <taxon>Ecdysozoa</taxon>
        <taxon>Arthropoda</taxon>
        <taxon>Hexapoda</taxon>
        <taxon>Insecta</taxon>
        <taxon>Pterygota</taxon>
        <taxon>Neoptera</taxon>
        <taxon>Paraneoptera</taxon>
        <taxon>Hemiptera</taxon>
        <taxon>Sternorrhyncha</taxon>
        <taxon>Aphidomorpha</taxon>
        <taxon>Aphidoidea</taxon>
        <taxon>Aphididae</taxon>
        <taxon>Macrosiphini</taxon>
        <taxon>Acyrthosiphon</taxon>
    </lineage>
</organism>
<proteinExistence type="predicted"/>
<evidence type="ECO:0000256" key="1">
    <source>
        <dbReference type="PROSITE-ProRule" id="PRU00497"/>
    </source>
</evidence>
<dbReference type="PANTHER" id="PTHR10380:SF196">
    <property type="entry name" value="CUTICULAR PROTEIN 72EA"/>
    <property type="match status" value="1"/>
</dbReference>
<dbReference type="OrthoDB" id="6515429at2759"/>